<dbReference type="EMBL" id="JADNYM010000001">
    <property type="protein sequence ID" value="MBG0737921.1"/>
    <property type="molecule type" value="Genomic_DNA"/>
</dbReference>
<protein>
    <submittedName>
        <fullName evidence="1">Uncharacterized protein</fullName>
    </submittedName>
</protein>
<dbReference type="Proteomes" id="UP000655366">
    <property type="component" value="Unassembled WGS sequence"/>
</dbReference>
<evidence type="ECO:0000313" key="2">
    <source>
        <dbReference type="Proteomes" id="UP000655366"/>
    </source>
</evidence>
<gene>
    <name evidence="1" type="ORF">IV500_00505</name>
</gene>
<reference evidence="1 2" key="1">
    <citation type="submission" date="2020-11" db="EMBL/GenBank/DDBJ databases">
        <title>Arthrobacter antarcticus sp. nov., isolated from Antarctic Soil.</title>
        <authorList>
            <person name="Li J."/>
        </authorList>
    </citation>
    <scope>NUCLEOTIDE SEQUENCE [LARGE SCALE GENOMIC DNA]</scope>
    <source>
        <strain evidence="1 2">Z1-20</strain>
    </source>
</reference>
<name>A0A931G2U7_9MICC</name>
<accession>A0A931G2U7</accession>
<evidence type="ECO:0000313" key="1">
    <source>
        <dbReference type="EMBL" id="MBG0737921.1"/>
    </source>
</evidence>
<organism evidence="1 2">
    <name type="scientific">Arthrobacter terrae</name>
    <dbReference type="NCBI Taxonomy" id="2935737"/>
    <lineage>
        <taxon>Bacteria</taxon>
        <taxon>Bacillati</taxon>
        <taxon>Actinomycetota</taxon>
        <taxon>Actinomycetes</taxon>
        <taxon>Micrococcales</taxon>
        <taxon>Micrococcaceae</taxon>
        <taxon>Arthrobacter</taxon>
    </lineage>
</organism>
<dbReference type="AlphaFoldDB" id="A0A931G2U7"/>
<keyword evidence="2" id="KW-1185">Reference proteome</keyword>
<dbReference type="RefSeq" id="WP_196394868.1">
    <property type="nucleotide sequence ID" value="NZ_JADNYM010000001.1"/>
</dbReference>
<sequence length="282" mass="30292">MAAMMADGVIDTVIGPARVLHQLALGVQCLDAITGNPVAGRIRVGSEVAAAHRRNHSQTAWPCSDLEGSAMGRFRLRYGPLIPPSFVLRFDDPDRRYAPRRFSVLLWPLVAVTAGAAGPYIPAASRLLRVWLWPGSAYAFPRGSTVIRGRVAHNALPTRWARVAATGPTGVIAGRAHADERGEFLLVVSNPDQNPLQDSVDLDLVATALPSTGTVDDRDRCSDLVIEDVPRSSVPPLSQDLDNAVLRGVSPPPGFVPSLQPVQHKIPIGTELVLHDDVPFNP</sequence>
<comment type="caution">
    <text evidence="1">The sequence shown here is derived from an EMBL/GenBank/DDBJ whole genome shotgun (WGS) entry which is preliminary data.</text>
</comment>
<proteinExistence type="predicted"/>